<sequence>MGVISTGILLLSIVCSQTTLEVFGSTCDHLSEEGQCPNPGEADAKSTDETSKAKAKESEGSGSSGSTGDSTAEDVANTFDSIDSLLETQVKVLAELQDAVRLQVDQINELRVLAGKDPKHFQNLHAKASWQGYAHARGAGAPSYDGSGTGLVSHAAGMGLDKTIAKHKAAWYEYMQLMSAVKVDTEVSCLHLLPQDGGQGLARYFAVGDQTGKVYFFRPQGDLLLEYHTGLANAVTSITSYVIRKNETMIITGHEDGSVGFHKLSETIHKDSTITGEDLYILGAEHKLTVSLSPPNVSGISAKDGEEAGSGLVKMNAPLGPVKVVETYRQSQRRFIVAANPQGEITIFKENGTLHGAVQSPTPIVEFRSNAQHILYITETGVGSVDLRTLEVLSAGCTGLNESTITSARFDSTVNSKVYAVTAEGDVLTLFLSGEKKMDCNVRSRRQAGLMPPAALAPIKGYLVAATADDLWAFNITGAGRGGPRYVLQEDLDVVGMAFGHAPSSCSVAGQGKPMMVNNKQRQV</sequence>
<dbReference type="InterPro" id="IPR045288">
    <property type="entry name" value="At1g75140-like"/>
</dbReference>
<gene>
    <name evidence="3" type="ORF">CYMTET_18403</name>
</gene>
<evidence type="ECO:0000313" key="4">
    <source>
        <dbReference type="Proteomes" id="UP001190700"/>
    </source>
</evidence>
<feature type="chain" id="PRO_5042152833" evidence="2">
    <location>
        <begin position="17"/>
        <end position="524"/>
    </location>
</feature>
<evidence type="ECO:0000256" key="2">
    <source>
        <dbReference type="SAM" id="SignalP"/>
    </source>
</evidence>
<comment type="caution">
    <text evidence="3">The sequence shown here is derived from an EMBL/GenBank/DDBJ whole genome shotgun (WGS) entry which is preliminary data.</text>
</comment>
<dbReference type="AlphaFoldDB" id="A0AAE0G8S5"/>
<organism evidence="3 4">
    <name type="scientific">Cymbomonas tetramitiformis</name>
    <dbReference type="NCBI Taxonomy" id="36881"/>
    <lineage>
        <taxon>Eukaryota</taxon>
        <taxon>Viridiplantae</taxon>
        <taxon>Chlorophyta</taxon>
        <taxon>Pyramimonadophyceae</taxon>
        <taxon>Pyramimonadales</taxon>
        <taxon>Pyramimonadaceae</taxon>
        <taxon>Cymbomonas</taxon>
    </lineage>
</organism>
<evidence type="ECO:0000256" key="1">
    <source>
        <dbReference type="SAM" id="MobiDB-lite"/>
    </source>
</evidence>
<reference evidence="3 4" key="1">
    <citation type="journal article" date="2015" name="Genome Biol. Evol.">
        <title>Comparative Genomics of a Bacterivorous Green Alga Reveals Evolutionary Causalities and Consequences of Phago-Mixotrophic Mode of Nutrition.</title>
        <authorList>
            <person name="Burns J.A."/>
            <person name="Paasch A."/>
            <person name="Narechania A."/>
            <person name="Kim E."/>
        </authorList>
    </citation>
    <scope>NUCLEOTIDE SEQUENCE [LARGE SCALE GENOMIC DNA]</scope>
    <source>
        <strain evidence="3 4">PLY_AMNH</strain>
    </source>
</reference>
<name>A0AAE0G8S5_9CHLO</name>
<accession>A0AAE0G8S5</accession>
<dbReference type="PANTHER" id="PTHR35464">
    <property type="entry name" value="OS06G0115200 PROTEIN"/>
    <property type="match status" value="1"/>
</dbReference>
<feature type="compositionally biased region" description="Basic and acidic residues" evidence="1">
    <location>
        <begin position="42"/>
        <end position="59"/>
    </location>
</feature>
<protein>
    <submittedName>
        <fullName evidence="3">Uncharacterized protein</fullName>
    </submittedName>
</protein>
<feature type="region of interest" description="Disordered" evidence="1">
    <location>
        <begin position="32"/>
        <end position="74"/>
    </location>
</feature>
<feature type="compositionally biased region" description="Low complexity" evidence="1">
    <location>
        <begin position="60"/>
        <end position="74"/>
    </location>
</feature>
<feature type="signal peptide" evidence="2">
    <location>
        <begin position="1"/>
        <end position="16"/>
    </location>
</feature>
<dbReference type="Proteomes" id="UP001190700">
    <property type="component" value="Unassembled WGS sequence"/>
</dbReference>
<dbReference type="PANTHER" id="PTHR35464:SF1">
    <property type="entry name" value="OS06G0115200 PROTEIN"/>
    <property type="match status" value="1"/>
</dbReference>
<keyword evidence="4" id="KW-1185">Reference proteome</keyword>
<evidence type="ECO:0000313" key="3">
    <source>
        <dbReference type="EMBL" id="KAK3273353.1"/>
    </source>
</evidence>
<proteinExistence type="predicted"/>
<keyword evidence="2" id="KW-0732">Signal</keyword>
<dbReference type="EMBL" id="LGRX02008514">
    <property type="protein sequence ID" value="KAK3273353.1"/>
    <property type="molecule type" value="Genomic_DNA"/>
</dbReference>
<dbReference type="SUPFAM" id="SSF69322">
    <property type="entry name" value="Tricorn protease domain 2"/>
    <property type="match status" value="1"/>
</dbReference>